<dbReference type="PANTHER" id="PTHR33021">
    <property type="entry name" value="BLUE COPPER PROTEIN"/>
    <property type="match status" value="1"/>
</dbReference>
<keyword evidence="1" id="KW-0479">Metal-binding</keyword>
<name>A0A067L513_JATCU</name>
<feature type="signal peptide" evidence="6">
    <location>
        <begin position="1"/>
        <end position="26"/>
    </location>
</feature>
<dbReference type="InterPro" id="IPR041844">
    <property type="entry name" value="Plantacyanin"/>
</dbReference>
<dbReference type="InterPro" id="IPR003245">
    <property type="entry name" value="Phytocyanin_dom"/>
</dbReference>
<feature type="domain" description="Phytocyanin" evidence="7">
    <location>
        <begin position="31"/>
        <end position="129"/>
    </location>
</feature>
<reference evidence="8 9" key="1">
    <citation type="journal article" date="2014" name="PLoS ONE">
        <title>Global Analysis of Gene Expression Profiles in Physic Nut (Jatropha curcas L.) Seedlings Exposed to Salt Stress.</title>
        <authorList>
            <person name="Zhang L."/>
            <person name="Zhang C."/>
            <person name="Wu P."/>
            <person name="Chen Y."/>
            <person name="Li M."/>
            <person name="Jiang H."/>
            <person name="Wu G."/>
        </authorList>
    </citation>
    <scope>NUCLEOTIDE SEQUENCE [LARGE SCALE GENOMIC DNA]</scope>
    <source>
        <strain evidence="9">cv. GZQX0401</strain>
        <tissue evidence="8">Young leaves</tissue>
    </source>
</reference>
<dbReference type="Pfam" id="PF02298">
    <property type="entry name" value="Cu_bind_like"/>
    <property type="match status" value="1"/>
</dbReference>
<evidence type="ECO:0000256" key="6">
    <source>
        <dbReference type="SAM" id="SignalP"/>
    </source>
</evidence>
<evidence type="ECO:0000256" key="5">
    <source>
        <dbReference type="ARBA" id="ARBA00082491"/>
    </source>
</evidence>
<evidence type="ECO:0000256" key="4">
    <source>
        <dbReference type="ARBA" id="ARBA00071970"/>
    </source>
</evidence>
<dbReference type="PANTHER" id="PTHR33021:SF292">
    <property type="entry name" value="EARLY NODULIN-LIKE PROTEIN 22"/>
    <property type="match status" value="1"/>
</dbReference>
<dbReference type="OrthoDB" id="1934652at2759"/>
<evidence type="ECO:0000259" key="7">
    <source>
        <dbReference type="PROSITE" id="PS51485"/>
    </source>
</evidence>
<organism evidence="8 9">
    <name type="scientific">Jatropha curcas</name>
    <name type="common">Barbados nut</name>
    <dbReference type="NCBI Taxonomy" id="180498"/>
    <lineage>
        <taxon>Eukaryota</taxon>
        <taxon>Viridiplantae</taxon>
        <taxon>Streptophyta</taxon>
        <taxon>Embryophyta</taxon>
        <taxon>Tracheophyta</taxon>
        <taxon>Spermatophyta</taxon>
        <taxon>Magnoliopsida</taxon>
        <taxon>eudicotyledons</taxon>
        <taxon>Gunneridae</taxon>
        <taxon>Pentapetalae</taxon>
        <taxon>rosids</taxon>
        <taxon>fabids</taxon>
        <taxon>Malpighiales</taxon>
        <taxon>Euphorbiaceae</taxon>
        <taxon>Crotonoideae</taxon>
        <taxon>Jatropheae</taxon>
        <taxon>Jatropha</taxon>
    </lineage>
</organism>
<protein>
    <recommendedName>
        <fullName evidence="4">Basic blue protein</fullName>
    </recommendedName>
    <alternativeName>
        <fullName evidence="5">Plantacyanin</fullName>
    </alternativeName>
</protein>
<feature type="chain" id="PRO_5001640188" description="Basic blue protein" evidence="6">
    <location>
        <begin position="27"/>
        <end position="142"/>
    </location>
</feature>
<dbReference type="GO" id="GO:0005886">
    <property type="term" value="C:plasma membrane"/>
    <property type="evidence" value="ECO:0007669"/>
    <property type="project" value="TreeGrafter"/>
</dbReference>
<dbReference type="FunFam" id="2.60.40.420:FF:000013">
    <property type="entry name" value="basic blue protein-like"/>
    <property type="match status" value="1"/>
</dbReference>
<evidence type="ECO:0000256" key="3">
    <source>
        <dbReference type="ARBA" id="ARBA00023157"/>
    </source>
</evidence>
<dbReference type="Proteomes" id="UP000027138">
    <property type="component" value="Unassembled WGS sequence"/>
</dbReference>
<dbReference type="PROSITE" id="PS51485">
    <property type="entry name" value="PHYTOCYANIN"/>
    <property type="match status" value="1"/>
</dbReference>
<evidence type="ECO:0000313" key="9">
    <source>
        <dbReference type="Proteomes" id="UP000027138"/>
    </source>
</evidence>
<sequence length="142" mass="15647">MAREGVILAILMLMAILVLHCKSSHGAKPPATYTVGDGYGWSITISMEAWAKGKKFYAGDILVFKYDYQDTDVVVVDRKGFETCTVTPNATVYESGYDKIQLRFGPNYFISSNPDNCQSNMKMAINAAARPPARGARKINPN</sequence>
<keyword evidence="2" id="KW-0186">Copper</keyword>
<evidence type="ECO:0000256" key="1">
    <source>
        <dbReference type="ARBA" id="ARBA00022723"/>
    </source>
</evidence>
<evidence type="ECO:0000313" key="8">
    <source>
        <dbReference type="EMBL" id="KDP43561.1"/>
    </source>
</evidence>
<dbReference type="CDD" id="cd11013">
    <property type="entry name" value="Plantacyanin"/>
    <property type="match status" value="1"/>
</dbReference>
<dbReference type="GO" id="GO:0009055">
    <property type="term" value="F:electron transfer activity"/>
    <property type="evidence" value="ECO:0007669"/>
    <property type="project" value="InterPro"/>
</dbReference>
<dbReference type="GO" id="GO:0046872">
    <property type="term" value="F:metal ion binding"/>
    <property type="evidence" value="ECO:0007669"/>
    <property type="project" value="UniProtKB-KW"/>
</dbReference>
<proteinExistence type="predicted"/>
<dbReference type="InterPro" id="IPR008972">
    <property type="entry name" value="Cupredoxin"/>
</dbReference>
<keyword evidence="3" id="KW-1015">Disulfide bond</keyword>
<dbReference type="EMBL" id="KK914267">
    <property type="protein sequence ID" value="KDP43561.1"/>
    <property type="molecule type" value="Genomic_DNA"/>
</dbReference>
<keyword evidence="6" id="KW-0732">Signal</keyword>
<dbReference type="KEGG" id="jcu:105628732"/>
<dbReference type="Gene3D" id="2.60.40.420">
    <property type="entry name" value="Cupredoxins - blue copper proteins"/>
    <property type="match status" value="1"/>
</dbReference>
<dbReference type="STRING" id="180498.A0A067L513"/>
<gene>
    <name evidence="8" type="ORF">JCGZ_16848</name>
</gene>
<dbReference type="InterPro" id="IPR039391">
    <property type="entry name" value="Phytocyanin-like"/>
</dbReference>
<accession>A0A067L513</accession>
<evidence type="ECO:0000256" key="2">
    <source>
        <dbReference type="ARBA" id="ARBA00023008"/>
    </source>
</evidence>
<dbReference type="AlphaFoldDB" id="A0A067L513"/>
<keyword evidence="9" id="KW-1185">Reference proteome</keyword>
<dbReference type="SUPFAM" id="SSF49503">
    <property type="entry name" value="Cupredoxins"/>
    <property type="match status" value="1"/>
</dbReference>